<gene>
    <name evidence="1" type="ORF">A3B49_02540</name>
</gene>
<name>A0A1F5MIU8_9BACT</name>
<sequence>MTEIKGGRCFDERGAACHLRDCIDTVLSLRSELPPDWVRQLEFTRESLNHLASRESRLTTSSQGIRIPLVRSAEERLARLVASAVAAVDIDQVPYTDLPDYRVGRVDTGVSGLGFGFREDRLVGGNREWRIEAVLSPS</sequence>
<dbReference type="Proteomes" id="UP000178017">
    <property type="component" value="Unassembled WGS sequence"/>
</dbReference>
<organism evidence="1 2">
    <name type="scientific">Candidatus Daviesbacteria bacterium RIFCSPLOWO2_01_FULL_40_24</name>
    <dbReference type="NCBI Taxonomy" id="1797787"/>
    <lineage>
        <taxon>Bacteria</taxon>
        <taxon>Candidatus Daviesiibacteriota</taxon>
    </lineage>
</organism>
<evidence type="ECO:0000313" key="1">
    <source>
        <dbReference type="EMBL" id="OGE65283.1"/>
    </source>
</evidence>
<accession>A0A1F5MIU8</accession>
<evidence type="ECO:0000313" key="2">
    <source>
        <dbReference type="Proteomes" id="UP000178017"/>
    </source>
</evidence>
<reference evidence="1 2" key="1">
    <citation type="journal article" date="2016" name="Nat. Commun.">
        <title>Thousands of microbial genomes shed light on interconnected biogeochemical processes in an aquifer system.</title>
        <authorList>
            <person name="Anantharaman K."/>
            <person name="Brown C.T."/>
            <person name="Hug L.A."/>
            <person name="Sharon I."/>
            <person name="Castelle C.J."/>
            <person name="Probst A.J."/>
            <person name="Thomas B.C."/>
            <person name="Singh A."/>
            <person name="Wilkins M.J."/>
            <person name="Karaoz U."/>
            <person name="Brodie E.L."/>
            <person name="Williams K.H."/>
            <person name="Hubbard S.S."/>
            <person name="Banfield J.F."/>
        </authorList>
    </citation>
    <scope>NUCLEOTIDE SEQUENCE [LARGE SCALE GENOMIC DNA]</scope>
</reference>
<dbReference type="EMBL" id="MFDO01000021">
    <property type="protein sequence ID" value="OGE65283.1"/>
    <property type="molecule type" value="Genomic_DNA"/>
</dbReference>
<comment type="caution">
    <text evidence="1">The sequence shown here is derived from an EMBL/GenBank/DDBJ whole genome shotgun (WGS) entry which is preliminary data.</text>
</comment>
<protein>
    <submittedName>
        <fullName evidence="1">Uncharacterized protein</fullName>
    </submittedName>
</protein>
<proteinExistence type="predicted"/>
<dbReference type="AlphaFoldDB" id="A0A1F5MIU8"/>